<keyword evidence="3 4" id="KW-0443">Lipid metabolism</keyword>
<keyword evidence="1 4" id="KW-0378">Hydrolase</keyword>
<evidence type="ECO:0000313" key="7">
    <source>
        <dbReference type="Proteomes" id="UP000003789"/>
    </source>
</evidence>
<dbReference type="InterPro" id="IPR050301">
    <property type="entry name" value="NTE"/>
</dbReference>
<feature type="active site" description="Nucleophile" evidence="4">
    <location>
        <position position="40"/>
    </location>
</feature>
<feature type="domain" description="PNPLA" evidence="5">
    <location>
        <begin position="6"/>
        <end position="171"/>
    </location>
</feature>
<evidence type="ECO:0000256" key="4">
    <source>
        <dbReference type="PROSITE-ProRule" id="PRU01161"/>
    </source>
</evidence>
<keyword evidence="2 4" id="KW-0442">Lipid degradation</keyword>
<protein>
    <submittedName>
        <fullName evidence="6">Phospholipase</fullName>
    </submittedName>
</protein>
<dbReference type="InterPro" id="IPR002641">
    <property type="entry name" value="PNPLA_dom"/>
</dbReference>
<dbReference type="CDD" id="cd07208">
    <property type="entry name" value="Pat_hypo_Ecoli_yjju_like"/>
    <property type="match status" value="1"/>
</dbReference>
<comment type="caution">
    <text evidence="4">Lacks conserved residue(s) required for the propagation of feature annotation.</text>
</comment>
<dbReference type="Pfam" id="PF01734">
    <property type="entry name" value="Patatin"/>
    <property type="match status" value="1"/>
</dbReference>
<dbReference type="AlphaFoldDB" id="Q1YXU6"/>
<dbReference type="InterPro" id="IPR045943">
    <property type="entry name" value="DUF6363"/>
</dbReference>
<accession>Q1YXU6</accession>
<dbReference type="OrthoDB" id="9802424at2"/>
<feature type="non-terminal residue" evidence="6">
    <location>
        <position position="278"/>
    </location>
</feature>
<feature type="short sequence motif" description="GXSXG" evidence="4">
    <location>
        <begin position="38"/>
        <end position="42"/>
    </location>
</feature>
<dbReference type="Pfam" id="PF19890">
    <property type="entry name" value="DUF6363"/>
    <property type="match status" value="1"/>
</dbReference>
<evidence type="ECO:0000259" key="5">
    <source>
        <dbReference type="PROSITE" id="PS51635"/>
    </source>
</evidence>
<comment type="caution">
    <text evidence="6">The sequence shown here is derived from an EMBL/GenBank/DDBJ whole genome shotgun (WGS) entry which is preliminary data.</text>
</comment>
<gene>
    <name evidence="6" type="ORF">P3TCK_07289</name>
</gene>
<dbReference type="HOGENOM" id="CLU_048271_0_0_6"/>
<dbReference type="SUPFAM" id="SSF52151">
    <property type="entry name" value="FabD/lysophospholipase-like"/>
    <property type="match status" value="1"/>
</dbReference>
<organism evidence="6 7">
    <name type="scientific">Photobacterium profundum 3TCK</name>
    <dbReference type="NCBI Taxonomy" id="314280"/>
    <lineage>
        <taxon>Bacteria</taxon>
        <taxon>Pseudomonadati</taxon>
        <taxon>Pseudomonadota</taxon>
        <taxon>Gammaproteobacteria</taxon>
        <taxon>Vibrionales</taxon>
        <taxon>Vibrionaceae</taxon>
        <taxon>Photobacterium</taxon>
    </lineage>
</organism>
<dbReference type="InterPro" id="IPR037483">
    <property type="entry name" value="YjjU-like"/>
</dbReference>
<dbReference type="PROSITE" id="PS51635">
    <property type="entry name" value="PNPLA"/>
    <property type="match status" value="1"/>
</dbReference>
<dbReference type="GO" id="GO:0016787">
    <property type="term" value="F:hydrolase activity"/>
    <property type="evidence" value="ECO:0007669"/>
    <property type="project" value="UniProtKB-UniRule"/>
</dbReference>
<evidence type="ECO:0000256" key="1">
    <source>
        <dbReference type="ARBA" id="ARBA00022801"/>
    </source>
</evidence>
<feature type="active site" description="Proton acceptor" evidence="4">
    <location>
        <position position="158"/>
    </location>
</feature>
<dbReference type="PANTHER" id="PTHR14226:SF25">
    <property type="entry name" value="PHOSPHOESTERASE"/>
    <property type="match status" value="1"/>
</dbReference>
<reference evidence="6 7" key="1">
    <citation type="submission" date="2006-03" db="EMBL/GenBank/DDBJ databases">
        <authorList>
            <person name="Bartlett D.H."/>
            <person name="Valle G."/>
            <person name="Lauro F.M."/>
            <person name="Vezzi A."/>
            <person name="Simonato F."/>
            <person name="Eloe E."/>
            <person name="Vitulo N."/>
            <person name="Stratton T.K."/>
            <person name="D'angelo M."/>
            <person name="Ferriera S."/>
            <person name="Johnson J."/>
            <person name="Kravitz S."/>
            <person name="Beeson K."/>
            <person name="Sutton G."/>
            <person name="Rogers Y."/>
            <person name="Friedman R."/>
            <person name="Frazier M."/>
            <person name="Venter J.C."/>
        </authorList>
    </citation>
    <scope>NUCLEOTIDE SEQUENCE [LARGE SCALE GENOMIC DNA]</scope>
    <source>
        <strain evidence="6 7">3TCK</strain>
    </source>
</reference>
<name>Q1YXU6_9GAMM</name>
<evidence type="ECO:0000256" key="3">
    <source>
        <dbReference type="ARBA" id="ARBA00023098"/>
    </source>
</evidence>
<dbReference type="InterPro" id="IPR016035">
    <property type="entry name" value="Acyl_Trfase/lysoPLipase"/>
</dbReference>
<dbReference type="PANTHER" id="PTHR14226">
    <property type="entry name" value="NEUROPATHY TARGET ESTERASE/SWISS CHEESE D.MELANOGASTER"/>
    <property type="match status" value="1"/>
</dbReference>
<proteinExistence type="predicted"/>
<dbReference type="RefSeq" id="WP_006229422.1">
    <property type="nucleotide sequence ID" value="NZ_CH724134.1"/>
</dbReference>
<evidence type="ECO:0000313" key="6">
    <source>
        <dbReference type="EMBL" id="EAS41151.1"/>
    </source>
</evidence>
<dbReference type="Gene3D" id="3.40.1090.10">
    <property type="entry name" value="Cytosolic phospholipase A2 catalytic domain"/>
    <property type="match status" value="1"/>
</dbReference>
<sequence length="278" mass="30538">MKTSALIVEGGAMRGIFASGVLDAFMSDNYQPYDFAIGVSAGASNLVGYLSNAPLRSFNVITTMATDKTFFNPIRFAKGGNLVDVKWLLDESNQRYPLNCNHLFSNIPLYAAVTNIDTGSADYYQIKPGTLSTIIEATTALPIAYRETPCFSGGCYTDGGVADSIPIKEAYRRGARDITVILSHPLSYQMKATKYPWLMKRLLSQYPNIAESMLVRAKNYNQSLDFIRNPPNDATVRVIAPPESFAVKRLTMNKAVLREGYNMGKTAGEEHLSIISGT</sequence>
<evidence type="ECO:0000256" key="2">
    <source>
        <dbReference type="ARBA" id="ARBA00022963"/>
    </source>
</evidence>
<dbReference type="EMBL" id="AAPH01000040">
    <property type="protein sequence ID" value="EAS41151.1"/>
    <property type="molecule type" value="Genomic_DNA"/>
</dbReference>
<dbReference type="Proteomes" id="UP000003789">
    <property type="component" value="Unassembled WGS sequence"/>
</dbReference>
<feature type="short sequence motif" description="DGA/G" evidence="4">
    <location>
        <begin position="158"/>
        <end position="160"/>
    </location>
</feature>
<dbReference type="GO" id="GO:0016042">
    <property type="term" value="P:lipid catabolic process"/>
    <property type="evidence" value="ECO:0007669"/>
    <property type="project" value="UniProtKB-UniRule"/>
</dbReference>